<dbReference type="GO" id="GO:1990904">
    <property type="term" value="C:ribonucleoprotein complex"/>
    <property type="evidence" value="ECO:0007669"/>
    <property type="project" value="UniProtKB-KW"/>
</dbReference>
<keyword evidence="3" id="KW-0687">Ribonucleoprotein</keyword>
<dbReference type="InterPro" id="IPR028364">
    <property type="entry name" value="Ribosomal_uL1/biogenesis"/>
</dbReference>
<evidence type="ECO:0000256" key="3">
    <source>
        <dbReference type="ARBA" id="ARBA00023274"/>
    </source>
</evidence>
<evidence type="ECO:0000256" key="1">
    <source>
        <dbReference type="ARBA" id="ARBA00010531"/>
    </source>
</evidence>
<evidence type="ECO:0000256" key="2">
    <source>
        <dbReference type="ARBA" id="ARBA00022980"/>
    </source>
</evidence>
<dbReference type="InterPro" id="IPR016095">
    <property type="entry name" value="Ribosomal_uL1_3-a/b-sand"/>
</dbReference>
<comment type="caution">
    <text evidence="4">The sequence shown here is derived from an EMBL/GenBank/DDBJ whole genome shotgun (WGS) entry which is preliminary data.</text>
</comment>
<evidence type="ECO:0000313" key="4">
    <source>
        <dbReference type="EMBL" id="KAK8744736.1"/>
    </source>
</evidence>
<dbReference type="AlphaFoldDB" id="A0AAW0XY13"/>
<dbReference type="Pfam" id="PF00687">
    <property type="entry name" value="Ribosomal_L1"/>
    <property type="match status" value="1"/>
</dbReference>
<organism evidence="4 5">
    <name type="scientific">Cherax quadricarinatus</name>
    <name type="common">Australian red claw crayfish</name>
    <dbReference type="NCBI Taxonomy" id="27406"/>
    <lineage>
        <taxon>Eukaryota</taxon>
        <taxon>Metazoa</taxon>
        <taxon>Ecdysozoa</taxon>
        <taxon>Arthropoda</taxon>
        <taxon>Crustacea</taxon>
        <taxon>Multicrustacea</taxon>
        <taxon>Malacostraca</taxon>
        <taxon>Eumalacostraca</taxon>
        <taxon>Eucarida</taxon>
        <taxon>Decapoda</taxon>
        <taxon>Pleocyemata</taxon>
        <taxon>Astacidea</taxon>
        <taxon>Parastacoidea</taxon>
        <taxon>Parastacidae</taxon>
        <taxon>Cherax</taxon>
    </lineage>
</organism>
<keyword evidence="5" id="KW-1185">Reference proteome</keyword>
<dbReference type="Gene3D" id="3.30.190.20">
    <property type="match status" value="1"/>
</dbReference>
<dbReference type="EMBL" id="JARKIK010000021">
    <property type="protein sequence ID" value="KAK8744736.1"/>
    <property type="molecule type" value="Genomic_DNA"/>
</dbReference>
<name>A0AAW0XY13_CHEQU</name>
<sequence>VTVNMSAARRSGFLVQVLVQRWHPVSFGNTSYIHTGCVMEAARKGTRAKADAKKKASKKEEVKKEFIPLKKRLEMQQTGGASPRRKDDHLKDPIDNVWISRFYKWQMYSVRDAIAMHRETHHETQFNHSNALINAYIELDMSADKKNRYIDNFSNVIQLPYHFENEQQRTVLAISRNEEVIEQAWQMGVTLAAGLDVVKQVQSGEVSFQDIQHFIAEKDTLPDLVPIRGLMKRRFPSVMNGTAGSDIIPIIERFIKGVEYKTTTDKFHHDFATIEAPFGRLGMTDEQLEENLSALLNDVENQKPQKKSDQLITLVRLRTVLGPEQFKIYHKVYIRERALNVKVAAS</sequence>
<proteinExistence type="inferred from homology"/>
<feature type="non-terminal residue" evidence="4">
    <location>
        <position position="1"/>
    </location>
</feature>
<dbReference type="PANTHER" id="PTHR36427">
    <property type="entry name" value="54S RIBOSOMAL PROTEIN L1, MITOCHONDRIAL"/>
    <property type="match status" value="1"/>
</dbReference>
<accession>A0AAW0XY13</accession>
<comment type="similarity">
    <text evidence="1">Belongs to the universal ribosomal protein uL1 family.</text>
</comment>
<dbReference type="InterPro" id="IPR023674">
    <property type="entry name" value="Ribosomal_uL1-like"/>
</dbReference>
<dbReference type="Proteomes" id="UP001445076">
    <property type="component" value="Unassembled WGS sequence"/>
</dbReference>
<reference evidence="4 5" key="1">
    <citation type="journal article" date="2024" name="BMC Genomics">
        <title>Genome assembly of redclaw crayfish (Cherax quadricarinatus) provides insights into its immune adaptation and hypoxia tolerance.</title>
        <authorList>
            <person name="Liu Z."/>
            <person name="Zheng J."/>
            <person name="Li H."/>
            <person name="Fang K."/>
            <person name="Wang S."/>
            <person name="He J."/>
            <person name="Zhou D."/>
            <person name="Weng S."/>
            <person name="Chi M."/>
            <person name="Gu Z."/>
            <person name="He J."/>
            <person name="Li F."/>
            <person name="Wang M."/>
        </authorList>
    </citation>
    <scope>NUCLEOTIDE SEQUENCE [LARGE SCALE GENOMIC DNA]</scope>
    <source>
        <strain evidence="4">ZL_2023a</strain>
    </source>
</reference>
<dbReference type="GO" id="GO:0005840">
    <property type="term" value="C:ribosome"/>
    <property type="evidence" value="ECO:0007669"/>
    <property type="project" value="UniProtKB-KW"/>
</dbReference>
<protein>
    <recommendedName>
        <fullName evidence="6">39S ribosomal protein L1, mitochondrial</fullName>
    </recommendedName>
</protein>
<gene>
    <name evidence="4" type="ORF">OTU49_000593</name>
</gene>
<keyword evidence="2" id="KW-0689">Ribosomal protein</keyword>
<dbReference type="PANTHER" id="PTHR36427:SF3">
    <property type="entry name" value="LARGE RIBOSOMAL SUBUNIT PROTEIN UL1M"/>
    <property type="match status" value="1"/>
</dbReference>
<dbReference type="Gene3D" id="3.40.50.790">
    <property type="match status" value="1"/>
</dbReference>
<evidence type="ECO:0000313" key="5">
    <source>
        <dbReference type="Proteomes" id="UP001445076"/>
    </source>
</evidence>
<evidence type="ECO:0008006" key="6">
    <source>
        <dbReference type="Google" id="ProtNLM"/>
    </source>
</evidence>
<dbReference type="SUPFAM" id="SSF56808">
    <property type="entry name" value="Ribosomal protein L1"/>
    <property type="match status" value="1"/>
</dbReference>